<proteinExistence type="predicted"/>
<dbReference type="Proteomes" id="UP001500897">
    <property type="component" value="Unassembled WGS sequence"/>
</dbReference>
<comment type="caution">
    <text evidence="2">The sequence shown here is derived from an EMBL/GenBank/DDBJ whole genome shotgun (WGS) entry which is preliminary data.</text>
</comment>
<feature type="transmembrane region" description="Helical" evidence="1">
    <location>
        <begin position="242"/>
        <end position="263"/>
    </location>
</feature>
<feature type="transmembrane region" description="Helical" evidence="1">
    <location>
        <begin position="366"/>
        <end position="390"/>
    </location>
</feature>
<protein>
    <recommendedName>
        <fullName evidence="4">Peptide zinc metalloprotease protein</fullName>
    </recommendedName>
</protein>
<evidence type="ECO:0008006" key="4">
    <source>
        <dbReference type="Google" id="ProtNLM"/>
    </source>
</evidence>
<dbReference type="EMBL" id="BAAANS010000028">
    <property type="protein sequence ID" value="GAA2105516.1"/>
    <property type="molecule type" value="Genomic_DNA"/>
</dbReference>
<evidence type="ECO:0000256" key="1">
    <source>
        <dbReference type="SAM" id="Phobius"/>
    </source>
</evidence>
<feature type="transmembrane region" description="Helical" evidence="1">
    <location>
        <begin position="150"/>
        <end position="172"/>
    </location>
</feature>
<keyword evidence="1" id="KW-0812">Transmembrane</keyword>
<keyword evidence="1" id="KW-1133">Transmembrane helix</keyword>
<accession>A0ABP5IRV1</accession>
<organism evidence="2 3">
    <name type="scientific">Kitasatospora saccharophila</name>
    <dbReference type="NCBI Taxonomy" id="407973"/>
    <lineage>
        <taxon>Bacteria</taxon>
        <taxon>Bacillati</taxon>
        <taxon>Actinomycetota</taxon>
        <taxon>Actinomycetes</taxon>
        <taxon>Kitasatosporales</taxon>
        <taxon>Streptomycetaceae</taxon>
        <taxon>Kitasatospora</taxon>
    </lineage>
</organism>
<evidence type="ECO:0000313" key="3">
    <source>
        <dbReference type="Proteomes" id="UP001500897"/>
    </source>
</evidence>
<name>A0ABP5IRV1_9ACTN</name>
<keyword evidence="1" id="KW-0472">Membrane</keyword>
<feature type="transmembrane region" description="Helical" evidence="1">
    <location>
        <begin position="341"/>
        <end position="360"/>
    </location>
</feature>
<feature type="transmembrane region" description="Helical" evidence="1">
    <location>
        <begin position="411"/>
        <end position="432"/>
    </location>
</feature>
<feature type="transmembrane region" description="Helical" evidence="1">
    <location>
        <begin position="178"/>
        <end position="197"/>
    </location>
</feature>
<feature type="transmembrane region" description="Helical" evidence="1">
    <location>
        <begin position="283"/>
        <end position="306"/>
    </location>
</feature>
<gene>
    <name evidence="2" type="ORF">GCM10009759_42700</name>
</gene>
<dbReference type="RefSeq" id="WP_344554031.1">
    <property type="nucleotide sequence ID" value="NZ_BAAANS010000028.1"/>
</dbReference>
<evidence type="ECO:0000313" key="2">
    <source>
        <dbReference type="EMBL" id="GAA2105516.1"/>
    </source>
</evidence>
<keyword evidence="3" id="KW-1185">Reference proteome</keyword>
<sequence>MSTAQVAAAVTGRGHDDILDLVMRPDLDFVADADGSRVIVVDPVRGRQLRMAGGAADLLRSLDGTRTTSSLMDDLGVDDPGPVDRALARFAELELTTTKAGAAAPAEPRKVRRWGYRPPAVLELTLLDPARLLAWCAPVGRALASRPGTVLSTALTVGGLAHFALAGSAAWAELGRPASVTTVLALMLTMVATTFVHELGHGLSLVRGGGRVHRLGVMLMYGSPAMFCDVSEAWRLPRRERLMVALAGIRVHLAVAGAAGLAAPLLEPGGARQLAAGVLVSNLLMAGLNLCPFVKFDGYLALIGWLDRPNLRVQTMAEAGRVAALTVFGGLRGERPSPGRVLFGVACALTGPALAVSAFLNYQAFVLVTLGQVGGALVLALLGWVAFVAVRRTVRWSRTAEEQGAGAVRRAVGALALAGVLAAVLLGVRVPLTWTSVYATTPQGPVLVLPTDLGTDRLDGRTVDLQAAGLVLHPAAGRATVCGGVEDREVTAQAGSPIAVGIDTQVTRAVVPLCPDGPLDRTDGLASFRTGDVPLGSWLVDVFVLPAWSRLF</sequence>
<reference evidence="3" key="1">
    <citation type="journal article" date="2019" name="Int. J. Syst. Evol. Microbiol.">
        <title>The Global Catalogue of Microorganisms (GCM) 10K type strain sequencing project: providing services to taxonomists for standard genome sequencing and annotation.</title>
        <authorList>
            <consortium name="The Broad Institute Genomics Platform"/>
            <consortium name="The Broad Institute Genome Sequencing Center for Infectious Disease"/>
            <person name="Wu L."/>
            <person name="Ma J."/>
        </authorList>
    </citation>
    <scope>NUCLEOTIDE SEQUENCE [LARGE SCALE GENOMIC DNA]</scope>
    <source>
        <strain evidence="3">JCM 14559</strain>
    </source>
</reference>